<keyword evidence="3" id="KW-1185">Reference proteome</keyword>
<dbReference type="InterPro" id="IPR009739">
    <property type="entry name" value="LprI-like_N"/>
</dbReference>
<name>A0A2S5AB85_9FLAO</name>
<organism evidence="2 3">
    <name type="scientific">Flavobacterium alvei</name>
    <dbReference type="NCBI Taxonomy" id="2080416"/>
    <lineage>
        <taxon>Bacteria</taxon>
        <taxon>Pseudomonadati</taxon>
        <taxon>Bacteroidota</taxon>
        <taxon>Flavobacteriia</taxon>
        <taxon>Flavobacteriales</taxon>
        <taxon>Flavobacteriaceae</taxon>
        <taxon>Flavobacterium</taxon>
    </lineage>
</organism>
<sequence>MKHFFLSMILCIIGNIALGQNGPKEMSPEILKKIKAEVEAQIPKLKLKLSKQELNADEIEFKIDTFRIETIASKRMEIDYSTTGMNITVDELTTSYDKLMNKYYGKLMKLLKPEDKKILITAQKAWLVFRDAELKLIGTMTDDQYSGGGTIQSNIRMGQYSSLVVERTIDIFNYYSRILKDE</sequence>
<dbReference type="RefSeq" id="WP_103805713.1">
    <property type="nucleotide sequence ID" value="NZ_PQVG01000004.1"/>
</dbReference>
<proteinExistence type="predicted"/>
<dbReference type="EMBL" id="PQVG01000004">
    <property type="protein sequence ID" value="POY39825.1"/>
    <property type="molecule type" value="Genomic_DNA"/>
</dbReference>
<reference evidence="2 3" key="1">
    <citation type="submission" date="2018-01" db="EMBL/GenBank/DDBJ databases">
        <authorList>
            <person name="Gaut B.S."/>
            <person name="Morton B.R."/>
            <person name="Clegg M.T."/>
            <person name="Duvall M.R."/>
        </authorList>
    </citation>
    <scope>NUCLEOTIDE SEQUENCE [LARGE SCALE GENOMIC DNA]</scope>
    <source>
        <strain evidence="2 3">HR-AY</strain>
    </source>
</reference>
<evidence type="ECO:0000259" key="1">
    <source>
        <dbReference type="Pfam" id="PF07007"/>
    </source>
</evidence>
<comment type="caution">
    <text evidence="2">The sequence shown here is derived from an EMBL/GenBank/DDBJ whole genome shotgun (WGS) entry which is preliminary data.</text>
</comment>
<gene>
    <name evidence="2" type="ORF">C3L50_08315</name>
</gene>
<feature type="domain" description="Lysozyme inhibitor LprI-like N-terminal" evidence="1">
    <location>
        <begin position="80"/>
        <end position="168"/>
    </location>
</feature>
<dbReference type="OrthoDB" id="7340239at2"/>
<evidence type="ECO:0000313" key="3">
    <source>
        <dbReference type="Proteomes" id="UP000237310"/>
    </source>
</evidence>
<evidence type="ECO:0000313" key="2">
    <source>
        <dbReference type="EMBL" id="POY39825.1"/>
    </source>
</evidence>
<accession>A0A2S5AB85</accession>
<dbReference type="Gene3D" id="1.20.1270.180">
    <property type="match status" value="1"/>
</dbReference>
<dbReference type="AlphaFoldDB" id="A0A2S5AB85"/>
<dbReference type="Proteomes" id="UP000237310">
    <property type="component" value="Unassembled WGS sequence"/>
</dbReference>
<dbReference type="Pfam" id="PF07007">
    <property type="entry name" value="LprI"/>
    <property type="match status" value="1"/>
</dbReference>
<protein>
    <recommendedName>
        <fullName evidence="1">Lysozyme inhibitor LprI-like N-terminal domain-containing protein</fullName>
    </recommendedName>
</protein>